<reference evidence="1" key="1">
    <citation type="journal article" date="2014" name="Front. Microbiol.">
        <title>High frequency of phylogenetically diverse reductive dehalogenase-homologous genes in deep subseafloor sedimentary metagenomes.</title>
        <authorList>
            <person name="Kawai M."/>
            <person name="Futagami T."/>
            <person name="Toyoda A."/>
            <person name="Takaki Y."/>
            <person name="Nishi S."/>
            <person name="Hori S."/>
            <person name="Arai W."/>
            <person name="Tsubouchi T."/>
            <person name="Morono Y."/>
            <person name="Uchiyama I."/>
            <person name="Ito T."/>
            <person name="Fujiyama A."/>
            <person name="Inagaki F."/>
            <person name="Takami H."/>
        </authorList>
    </citation>
    <scope>NUCLEOTIDE SEQUENCE</scope>
    <source>
        <strain evidence="1">Expedition CK06-06</strain>
    </source>
</reference>
<organism evidence="1">
    <name type="scientific">marine sediment metagenome</name>
    <dbReference type="NCBI Taxonomy" id="412755"/>
    <lineage>
        <taxon>unclassified sequences</taxon>
        <taxon>metagenomes</taxon>
        <taxon>ecological metagenomes</taxon>
    </lineage>
</organism>
<comment type="caution">
    <text evidence="1">The sequence shown here is derived from an EMBL/GenBank/DDBJ whole genome shotgun (WGS) entry which is preliminary data.</text>
</comment>
<accession>X1LWN1</accession>
<feature type="non-terminal residue" evidence="1">
    <location>
        <position position="240"/>
    </location>
</feature>
<feature type="non-terminal residue" evidence="1">
    <location>
        <position position="1"/>
    </location>
</feature>
<sequence>GNIKVNLGTGFIKTTDSPIGLTRSFNWSDTVIVAGAVPGNIIDKEANYIYIDYSAGVPAPKATTDRLAIEFNRMFTIGRVYRDGATLHIVNSGFNLSNHMRYNHERLISVRGFERASGGVITEKAARYLASTAGVFYLGANKIVTSLQDTSPTGPPDILTRWYHDAGGNWVSNTGIEGASAAGQISNEHYDTPTGLADIAGPRYGVFWIFIHFDSDLHVVYGTGSYKLADAEMATVPPLP</sequence>
<gene>
    <name evidence="1" type="ORF">S06H3_21949</name>
</gene>
<evidence type="ECO:0000313" key="1">
    <source>
        <dbReference type="EMBL" id="GAI10216.1"/>
    </source>
</evidence>
<name>X1LWN1_9ZZZZ</name>
<dbReference type="EMBL" id="BARV01011624">
    <property type="protein sequence ID" value="GAI10216.1"/>
    <property type="molecule type" value="Genomic_DNA"/>
</dbReference>
<protein>
    <submittedName>
        <fullName evidence="1">Uncharacterized protein</fullName>
    </submittedName>
</protein>
<dbReference type="AlphaFoldDB" id="X1LWN1"/>
<proteinExistence type="predicted"/>